<dbReference type="InterPro" id="IPR003615">
    <property type="entry name" value="HNH_nuc"/>
</dbReference>
<dbReference type="GO" id="GO:0004519">
    <property type="term" value="F:endonuclease activity"/>
    <property type="evidence" value="ECO:0007669"/>
    <property type="project" value="UniProtKB-KW"/>
</dbReference>
<proteinExistence type="predicted"/>
<dbReference type="EMBL" id="JAVCYS010000002">
    <property type="protein sequence ID" value="MDQ1851004.1"/>
    <property type="molecule type" value="Genomic_DNA"/>
</dbReference>
<dbReference type="CDD" id="cd00085">
    <property type="entry name" value="HNHc"/>
    <property type="match status" value="1"/>
</dbReference>
<evidence type="ECO:0000313" key="2">
    <source>
        <dbReference type="EMBL" id="MDQ1851004.1"/>
    </source>
</evidence>
<dbReference type="Gene3D" id="1.10.30.50">
    <property type="match status" value="1"/>
</dbReference>
<reference evidence="2" key="1">
    <citation type="submission" date="2023-08" db="EMBL/GenBank/DDBJ databases">
        <title>Functional annotation and safety assessment of Bacillus stercoris.</title>
        <authorList>
            <person name="Pandit N.T."/>
            <person name="Ahir S.V."/>
            <person name="Chauhan D.A."/>
            <person name="Bose A."/>
            <person name="Dunlap C."/>
            <person name="Doshi J.A."/>
        </authorList>
    </citation>
    <scope>NUCLEOTIDE SEQUENCE</scope>
    <source>
        <strain evidence="2">ZBMF30</strain>
    </source>
</reference>
<accession>A0ABU0V265</accession>
<protein>
    <submittedName>
        <fullName evidence="2">HNH endonuclease</fullName>
    </submittedName>
</protein>
<dbReference type="SMART" id="SM00507">
    <property type="entry name" value="HNHc"/>
    <property type="match status" value="1"/>
</dbReference>
<dbReference type="Proteomes" id="UP001177898">
    <property type="component" value="Unassembled WGS sequence"/>
</dbReference>
<name>A0ABU0V265_9BACI</name>
<keyword evidence="2" id="KW-0378">Hydrolase</keyword>
<keyword evidence="3" id="KW-1185">Reference proteome</keyword>
<comment type="caution">
    <text evidence="2">The sequence shown here is derived from an EMBL/GenBank/DDBJ whole genome shotgun (WGS) entry which is preliminary data.</text>
</comment>
<evidence type="ECO:0000259" key="1">
    <source>
        <dbReference type="SMART" id="SM00507"/>
    </source>
</evidence>
<dbReference type="Pfam" id="PF01844">
    <property type="entry name" value="HNH"/>
    <property type="match status" value="1"/>
</dbReference>
<gene>
    <name evidence="2" type="ORF">RAQ16_01130</name>
</gene>
<sequence>MNKKTCSVCLTEKDFEHFYKQVKRKKNGESYVYLRPDCKTCCKQKSTTWIKNNKVQFKKNLKRYKDKPELKEMQRKYNEKWRGSGGLRKWHINNKERLKIYSLKRNNKNHEITVDEWIACKNYFNYSCAYCGLSEKEHRIKFRQDLHKEHVKHNGANNLSNCVPACKTCNSSKQNSSLLRWYIEKEFFNFESLKKINQWLLHDYKQFIRNKNKGI</sequence>
<keyword evidence="2" id="KW-0540">Nuclease</keyword>
<keyword evidence="2" id="KW-0255">Endonuclease</keyword>
<organism evidence="2 3">
    <name type="scientific">Bacillus stercoris</name>
    <dbReference type="NCBI Taxonomy" id="2054641"/>
    <lineage>
        <taxon>Bacteria</taxon>
        <taxon>Bacillati</taxon>
        <taxon>Bacillota</taxon>
        <taxon>Bacilli</taxon>
        <taxon>Bacillales</taxon>
        <taxon>Bacillaceae</taxon>
        <taxon>Bacillus</taxon>
    </lineage>
</organism>
<evidence type="ECO:0000313" key="3">
    <source>
        <dbReference type="Proteomes" id="UP001177898"/>
    </source>
</evidence>
<dbReference type="InterPro" id="IPR002711">
    <property type="entry name" value="HNH"/>
</dbReference>
<feature type="domain" description="HNH nuclease" evidence="1">
    <location>
        <begin position="115"/>
        <end position="171"/>
    </location>
</feature>
<dbReference type="RefSeq" id="WP_243572720.1">
    <property type="nucleotide sequence ID" value="NZ_JALHBN010000007.1"/>
</dbReference>